<feature type="region of interest" description="Disordered" evidence="8">
    <location>
        <begin position="317"/>
        <end position="337"/>
    </location>
</feature>
<dbReference type="InterPro" id="IPR027806">
    <property type="entry name" value="HARBI1_dom"/>
</dbReference>
<gene>
    <name evidence="10" type="ORF">JOQ06_018673</name>
</gene>
<evidence type="ECO:0000259" key="9">
    <source>
        <dbReference type="Pfam" id="PF13359"/>
    </source>
</evidence>
<protein>
    <recommendedName>
        <fullName evidence="9">DDE Tnp4 domain-containing protein</fullName>
    </recommendedName>
</protein>
<dbReference type="GO" id="GO:0046872">
    <property type="term" value="F:metal ion binding"/>
    <property type="evidence" value="ECO:0007669"/>
    <property type="project" value="UniProtKB-KW"/>
</dbReference>
<dbReference type="EMBL" id="JAPTMU010000016">
    <property type="protein sequence ID" value="KAJ4929650.1"/>
    <property type="molecule type" value="Genomic_DNA"/>
</dbReference>
<sequence length="390" mass="44347">MLDRATEWWGVIVPSFTDTQWVENFRMSEETYVYLCNKLRPAMERQDTAFRECIPLKKRVTIALWKLGTGSEYRSIGHLFGVSNTTVCRCVQDFCAAAEMLLVPELICSPDREKFAEMADYTENRWGLPQCVGAIDGSHIPILAPQEYHCDYFNRKGWHSIILQGVVDGKGHFWNVFAGMPGSLHDARVLSMSSLWELASRGNYYPPCTRNIGGVNAGYYILGDNAYPLQNWLIKTFPDNGWLTAEHVIYNKNICRARVVVENAFGRLKGRWRCLMKINDSDVKLVKSMVVTCLLTDDDIRELRDVDPGAAVLTSLENSDTDTASSDTDSEEHPDLPEPLTALFDATLRELSPQEIKVDIFLLKLTVSQVQIIVLSLWNWDILFSFNIEK</sequence>
<dbReference type="Pfam" id="PF13359">
    <property type="entry name" value="DDE_Tnp_4"/>
    <property type="match status" value="1"/>
</dbReference>
<organism evidence="10 11">
    <name type="scientific">Pogonophryne albipinna</name>
    <dbReference type="NCBI Taxonomy" id="1090488"/>
    <lineage>
        <taxon>Eukaryota</taxon>
        <taxon>Metazoa</taxon>
        <taxon>Chordata</taxon>
        <taxon>Craniata</taxon>
        <taxon>Vertebrata</taxon>
        <taxon>Euteleostomi</taxon>
        <taxon>Actinopterygii</taxon>
        <taxon>Neopterygii</taxon>
        <taxon>Teleostei</taxon>
        <taxon>Neoteleostei</taxon>
        <taxon>Acanthomorphata</taxon>
        <taxon>Eupercaria</taxon>
        <taxon>Perciformes</taxon>
        <taxon>Notothenioidei</taxon>
        <taxon>Pogonophryne</taxon>
    </lineage>
</organism>
<dbReference type="AlphaFoldDB" id="A0AAD6ASX9"/>
<dbReference type="PANTHER" id="PTHR22930">
    <property type="match status" value="1"/>
</dbReference>
<comment type="caution">
    <text evidence="10">The sequence shown here is derived from an EMBL/GenBank/DDBJ whole genome shotgun (WGS) entry which is preliminary data.</text>
</comment>
<dbReference type="GO" id="GO:0005634">
    <property type="term" value="C:nucleus"/>
    <property type="evidence" value="ECO:0007669"/>
    <property type="project" value="UniProtKB-SubCell"/>
</dbReference>
<proteinExistence type="inferred from homology"/>
<keyword evidence="7" id="KW-0539">Nucleus</keyword>
<reference evidence="10" key="1">
    <citation type="submission" date="2022-11" db="EMBL/GenBank/DDBJ databases">
        <title>Chromosome-level genome of Pogonophryne albipinna.</title>
        <authorList>
            <person name="Jo E."/>
        </authorList>
    </citation>
    <scope>NUCLEOTIDE SEQUENCE</scope>
    <source>
        <strain evidence="10">SGF0006</strain>
        <tissue evidence="10">Muscle</tissue>
    </source>
</reference>
<comment type="similarity">
    <text evidence="3">Belongs to the HARBI1 family.</text>
</comment>
<dbReference type="GO" id="GO:0016787">
    <property type="term" value="F:hydrolase activity"/>
    <property type="evidence" value="ECO:0007669"/>
    <property type="project" value="UniProtKB-KW"/>
</dbReference>
<evidence type="ECO:0000256" key="5">
    <source>
        <dbReference type="ARBA" id="ARBA00022723"/>
    </source>
</evidence>
<evidence type="ECO:0000256" key="1">
    <source>
        <dbReference type="ARBA" id="ARBA00001968"/>
    </source>
</evidence>
<evidence type="ECO:0000256" key="7">
    <source>
        <dbReference type="ARBA" id="ARBA00023242"/>
    </source>
</evidence>
<dbReference type="PANTHER" id="PTHR22930:SF236">
    <property type="entry name" value="PROTEIN ALP1-LIKE-RELATED"/>
    <property type="match status" value="1"/>
</dbReference>
<keyword evidence="6" id="KW-0378">Hydrolase</keyword>
<evidence type="ECO:0000313" key="10">
    <source>
        <dbReference type="EMBL" id="KAJ4929650.1"/>
    </source>
</evidence>
<keyword evidence="5" id="KW-0479">Metal-binding</keyword>
<evidence type="ECO:0000313" key="11">
    <source>
        <dbReference type="Proteomes" id="UP001219934"/>
    </source>
</evidence>
<evidence type="ECO:0000256" key="3">
    <source>
        <dbReference type="ARBA" id="ARBA00006958"/>
    </source>
</evidence>
<dbReference type="InterPro" id="IPR045249">
    <property type="entry name" value="HARBI1-like"/>
</dbReference>
<comment type="cofactor">
    <cofactor evidence="1">
        <name>a divalent metal cation</name>
        <dbReference type="ChEBI" id="CHEBI:60240"/>
    </cofactor>
</comment>
<evidence type="ECO:0000256" key="4">
    <source>
        <dbReference type="ARBA" id="ARBA00022722"/>
    </source>
</evidence>
<dbReference type="GO" id="GO:0004518">
    <property type="term" value="F:nuclease activity"/>
    <property type="evidence" value="ECO:0007669"/>
    <property type="project" value="UniProtKB-KW"/>
</dbReference>
<name>A0AAD6ASX9_9TELE</name>
<keyword evidence="4" id="KW-0540">Nuclease</keyword>
<comment type="subcellular location">
    <subcellularLocation>
        <location evidence="2">Nucleus</location>
    </subcellularLocation>
</comment>
<evidence type="ECO:0000256" key="8">
    <source>
        <dbReference type="SAM" id="MobiDB-lite"/>
    </source>
</evidence>
<evidence type="ECO:0000256" key="2">
    <source>
        <dbReference type="ARBA" id="ARBA00004123"/>
    </source>
</evidence>
<dbReference type="Proteomes" id="UP001219934">
    <property type="component" value="Unassembled WGS sequence"/>
</dbReference>
<keyword evidence="11" id="KW-1185">Reference proteome</keyword>
<evidence type="ECO:0000256" key="6">
    <source>
        <dbReference type="ARBA" id="ARBA00022801"/>
    </source>
</evidence>
<feature type="domain" description="DDE Tnp4" evidence="9">
    <location>
        <begin position="135"/>
        <end position="294"/>
    </location>
</feature>
<accession>A0AAD6ASX9</accession>